<keyword evidence="3" id="KW-1185">Reference proteome</keyword>
<evidence type="ECO:0000256" key="1">
    <source>
        <dbReference type="SAM" id="Phobius"/>
    </source>
</evidence>
<dbReference type="STRING" id="329884.A0A4U0Y0Z7"/>
<comment type="caution">
    <text evidence="2">The sequence shown here is derived from an EMBL/GenBank/DDBJ whole genome shotgun (WGS) entry which is preliminary data.</text>
</comment>
<dbReference type="AlphaFoldDB" id="A0A4U0Y0Z7"/>
<keyword evidence="1" id="KW-0812">Transmembrane</keyword>
<dbReference type="OrthoDB" id="5954308at2759"/>
<accession>A0A4U0Y0Z7</accession>
<dbReference type="Pfam" id="PF08592">
    <property type="entry name" value="Anthrone_oxy"/>
    <property type="match status" value="1"/>
</dbReference>
<keyword evidence="1" id="KW-0472">Membrane</keyword>
<feature type="transmembrane region" description="Helical" evidence="1">
    <location>
        <begin position="57"/>
        <end position="77"/>
    </location>
</feature>
<keyword evidence="1" id="KW-1133">Transmembrane helix</keyword>
<evidence type="ECO:0000313" key="2">
    <source>
        <dbReference type="EMBL" id="TKA82741.1"/>
    </source>
</evidence>
<feature type="transmembrane region" description="Helical" evidence="1">
    <location>
        <begin position="83"/>
        <end position="102"/>
    </location>
</feature>
<dbReference type="Proteomes" id="UP000309340">
    <property type="component" value="Unassembled WGS sequence"/>
</dbReference>
<dbReference type="EMBL" id="NAJQ01000026">
    <property type="protein sequence ID" value="TKA82741.1"/>
    <property type="molecule type" value="Genomic_DNA"/>
</dbReference>
<name>A0A4U0Y0Z7_9PEZI</name>
<organism evidence="2 3">
    <name type="scientific">Friedmanniomyces simplex</name>
    <dbReference type="NCBI Taxonomy" id="329884"/>
    <lineage>
        <taxon>Eukaryota</taxon>
        <taxon>Fungi</taxon>
        <taxon>Dikarya</taxon>
        <taxon>Ascomycota</taxon>
        <taxon>Pezizomycotina</taxon>
        <taxon>Dothideomycetes</taxon>
        <taxon>Dothideomycetidae</taxon>
        <taxon>Mycosphaerellales</taxon>
        <taxon>Teratosphaeriaceae</taxon>
        <taxon>Friedmanniomyces</taxon>
    </lineage>
</organism>
<evidence type="ECO:0000313" key="3">
    <source>
        <dbReference type="Proteomes" id="UP000309340"/>
    </source>
</evidence>
<reference evidence="2 3" key="1">
    <citation type="submission" date="2017-03" db="EMBL/GenBank/DDBJ databases">
        <title>Genomes of endolithic fungi from Antarctica.</title>
        <authorList>
            <person name="Coleine C."/>
            <person name="Masonjones S."/>
            <person name="Stajich J.E."/>
        </authorList>
    </citation>
    <scope>NUCLEOTIDE SEQUENCE [LARGE SCALE GENOMIC DNA]</scope>
    <source>
        <strain evidence="2 3">CCFEE 5184</strain>
    </source>
</reference>
<sequence>MDTATLLQTAKLIAVPLPFFLGGYSFAFSQNAVPGIVDFPAHFSTPVFKHVFHSGGLVVAAGGLLSAATSAYLAYIIPAQRSLWGTAAVASVLPLVWTGLVMSSGINRLIAISGDKTKQEKATANLEHRQLLSTWITQNYVRAALYFVAGGAALRATVGA</sequence>
<protein>
    <recommendedName>
        <fullName evidence="4">DUF1772 domain-containing protein</fullName>
    </recommendedName>
</protein>
<proteinExistence type="predicted"/>
<gene>
    <name evidence="2" type="ORF">B0A55_01087</name>
</gene>
<evidence type="ECO:0008006" key="4">
    <source>
        <dbReference type="Google" id="ProtNLM"/>
    </source>
</evidence>
<dbReference type="InterPro" id="IPR013901">
    <property type="entry name" value="Anthrone_oxy"/>
</dbReference>